<evidence type="ECO:0000256" key="6">
    <source>
        <dbReference type="ARBA" id="ARBA00022982"/>
    </source>
</evidence>
<dbReference type="Gene3D" id="1.10.15.40">
    <property type="entry name" value="Electron transport complex subunit B, putative Fe-S cluster"/>
    <property type="match status" value="1"/>
</dbReference>
<feature type="region of interest" description="Disordered" evidence="11">
    <location>
        <begin position="276"/>
        <end position="324"/>
    </location>
</feature>
<dbReference type="InterPro" id="IPR007202">
    <property type="entry name" value="4Fe-4S_dom"/>
</dbReference>
<evidence type="ECO:0000313" key="16">
    <source>
        <dbReference type="Proteomes" id="UP000823926"/>
    </source>
</evidence>
<dbReference type="GO" id="GO:0051539">
    <property type="term" value="F:4 iron, 4 sulfur cluster binding"/>
    <property type="evidence" value="ECO:0007669"/>
    <property type="project" value="UniProtKB-UniRule"/>
</dbReference>
<evidence type="ECO:0000256" key="8">
    <source>
        <dbReference type="ARBA" id="ARBA00023014"/>
    </source>
</evidence>
<feature type="binding site" evidence="10">
    <location>
        <position position="143"/>
    </location>
    <ligand>
        <name>[4Fe-4S] cluster</name>
        <dbReference type="ChEBI" id="CHEBI:49883"/>
        <label>2</label>
    </ligand>
</feature>
<dbReference type="Pfam" id="PF12838">
    <property type="entry name" value="Fer4_7"/>
    <property type="match status" value="1"/>
</dbReference>
<evidence type="ECO:0000256" key="9">
    <source>
        <dbReference type="ARBA" id="ARBA00023136"/>
    </source>
</evidence>
<feature type="binding site" evidence="10">
    <location>
        <position position="58"/>
    </location>
    <ligand>
        <name>[4Fe-4S] cluster</name>
        <dbReference type="ChEBI" id="CHEBI:49883"/>
        <label>1</label>
    </ligand>
</feature>
<dbReference type="NCBIfam" id="TIGR01944">
    <property type="entry name" value="rnfB"/>
    <property type="match status" value="1"/>
</dbReference>
<feature type="binding site" evidence="10">
    <location>
        <position position="149"/>
    </location>
    <ligand>
        <name>[4Fe-4S] cluster</name>
        <dbReference type="ChEBI" id="CHEBI:49883"/>
        <label>2</label>
    </ligand>
</feature>
<dbReference type="HAMAP" id="MF_00463">
    <property type="entry name" value="RsxB_RnfB"/>
    <property type="match status" value="1"/>
</dbReference>
<keyword evidence="4 10" id="KW-0677">Repeat</keyword>
<feature type="binding site" evidence="10">
    <location>
        <position position="174"/>
    </location>
    <ligand>
        <name>[4Fe-4S] cluster</name>
        <dbReference type="ChEBI" id="CHEBI:49883"/>
        <label>3</label>
    </ligand>
</feature>
<keyword evidence="12" id="KW-0812">Transmembrane</keyword>
<dbReference type="GO" id="GO:0046872">
    <property type="term" value="F:metal ion binding"/>
    <property type="evidence" value="ECO:0007669"/>
    <property type="project" value="UniProtKB-KW"/>
</dbReference>
<keyword evidence="3 10" id="KW-0479">Metal-binding</keyword>
<gene>
    <name evidence="10" type="primary">rnfB</name>
    <name evidence="15" type="ORF">H9888_00240</name>
</gene>
<accession>A0A9D1TXP7</accession>
<dbReference type="EC" id="7.-.-.-" evidence="10"/>
<keyword evidence="1 10" id="KW-0813">Transport</keyword>
<sequence>MNETLIYTIAILVGLGLVAAVVLYFVAQKFKVYEDPRIDETESRLPGANCGGCGFPGCRGMAEALVKNDDISSLYCPVGGAATMKAVAEYLGKAVPEKEPMVAVVRCGGSFCHRPRTNTFDGARSCAVEASLYGGETGCTFGCLGNGDCTRACAFDAIHMNPETGLPEVDEEKCTACGACVKACPKNIIELRKKGPKGRRVFVSCVNKDKGAITRKACSVGCIGCGKCVKTCPFEAITLENNLAYIDPAKCRLCRKCVAVCPTGAIVEVNFPPRPADKGEGGETVLTVKRPATPTPTAPKAETTETVAAKTPAQETKTTEEGGE</sequence>
<evidence type="ECO:0000256" key="7">
    <source>
        <dbReference type="ARBA" id="ARBA00023004"/>
    </source>
</evidence>
<comment type="similarity">
    <text evidence="10">Belongs to the 4Fe4S bacterial-type ferredoxin family. RnfB subfamily.</text>
</comment>
<dbReference type="CDD" id="cd10549">
    <property type="entry name" value="MtMvhB_like"/>
    <property type="match status" value="1"/>
</dbReference>
<dbReference type="AlphaFoldDB" id="A0A9D1TXP7"/>
<dbReference type="InterPro" id="IPR017896">
    <property type="entry name" value="4Fe4S_Fe-S-bd"/>
</dbReference>
<dbReference type="InterPro" id="IPR017900">
    <property type="entry name" value="4Fe4S_Fe_S_CS"/>
</dbReference>
<feature type="transmembrane region" description="Helical" evidence="12">
    <location>
        <begin position="6"/>
        <end position="27"/>
    </location>
</feature>
<dbReference type="Gene3D" id="3.30.70.20">
    <property type="match status" value="2"/>
</dbReference>
<evidence type="ECO:0000259" key="14">
    <source>
        <dbReference type="PROSITE" id="PS51656"/>
    </source>
</evidence>
<evidence type="ECO:0000256" key="10">
    <source>
        <dbReference type="HAMAP-Rule" id="MF_00463"/>
    </source>
</evidence>
<dbReference type="Proteomes" id="UP000823926">
    <property type="component" value="Unassembled WGS sequence"/>
</dbReference>
<keyword evidence="10" id="KW-1003">Cell membrane</keyword>
<keyword evidence="6 10" id="KW-0249">Electron transport</keyword>
<dbReference type="GO" id="GO:0009055">
    <property type="term" value="F:electron transfer activity"/>
    <property type="evidence" value="ECO:0007669"/>
    <property type="project" value="InterPro"/>
</dbReference>
<feature type="binding site" evidence="10">
    <location>
        <position position="153"/>
    </location>
    <ligand>
        <name>[4Fe-4S] cluster</name>
        <dbReference type="ChEBI" id="CHEBI:49883"/>
        <label>3</label>
    </ligand>
</feature>
<name>A0A9D1TXP7_9BACT</name>
<evidence type="ECO:0000256" key="2">
    <source>
        <dbReference type="ARBA" id="ARBA00022485"/>
    </source>
</evidence>
<dbReference type="InterPro" id="IPR050395">
    <property type="entry name" value="4Fe4S_Ferredoxin_RnfB"/>
</dbReference>
<dbReference type="InterPro" id="IPR010207">
    <property type="entry name" value="Elect_transpt_cplx_RnfB/RsxB"/>
</dbReference>
<feature type="domain" description="4Fe-4S ferredoxin-type" evidence="13">
    <location>
        <begin position="165"/>
        <end position="194"/>
    </location>
</feature>
<reference evidence="15" key="2">
    <citation type="submission" date="2021-04" db="EMBL/GenBank/DDBJ databases">
        <authorList>
            <person name="Gilroy R."/>
        </authorList>
    </citation>
    <scope>NUCLEOTIDE SEQUENCE</scope>
    <source>
        <strain evidence="15">ChiBcec15-1070</strain>
    </source>
</reference>
<comment type="function">
    <text evidence="10">Part of a membrane-bound complex that couples electron transfer with translocation of ions across the membrane.</text>
</comment>
<comment type="caution">
    <text evidence="10">Lacks conserved residue(s) required for the propagation of feature annotation.</text>
</comment>
<evidence type="ECO:0000256" key="12">
    <source>
        <dbReference type="SAM" id="Phobius"/>
    </source>
</evidence>
<comment type="cofactor">
    <cofactor evidence="10">
        <name>[4Fe-4S] cluster</name>
        <dbReference type="ChEBI" id="CHEBI:49883"/>
    </cofactor>
    <text evidence="10">Binds 3 [4Fe-4S] clusters.</text>
</comment>
<comment type="subunit">
    <text evidence="10">The complex is composed of six subunits: RnfA, RnfB, RnfC, RnfD, RnfE and RnfG.</text>
</comment>
<keyword evidence="9 10" id="KW-0472">Membrane</keyword>
<evidence type="ECO:0000256" key="11">
    <source>
        <dbReference type="SAM" id="MobiDB-lite"/>
    </source>
</evidence>
<feature type="domain" description="4Fe-4S ferredoxin-type" evidence="13">
    <location>
        <begin position="211"/>
        <end position="242"/>
    </location>
</feature>
<dbReference type="PANTHER" id="PTHR43560">
    <property type="entry name" value="ION-TRANSLOCATING OXIDOREDUCTASE COMPLEX SUBUNIT B"/>
    <property type="match status" value="1"/>
</dbReference>
<reference evidence="15" key="1">
    <citation type="journal article" date="2021" name="PeerJ">
        <title>Extensive microbial diversity within the chicken gut microbiome revealed by metagenomics and culture.</title>
        <authorList>
            <person name="Gilroy R."/>
            <person name="Ravi A."/>
            <person name="Getino M."/>
            <person name="Pursley I."/>
            <person name="Horton D.L."/>
            <person name="Alikhan N.F."/>
            <person name="Baker D."/>
            <person name="Gharbi K."/>
            <person name="Hall N."/>
            <person name="Watson M."/>
            <person name="Adriaenssens E.M."/>
            <person name="Foster-Nyarko E."/>
            <person name="Jarju S."/>
            <person name="Secka A."/>
            <person name="Antonio M."/>
            <person name="Oren A."/>
            <person name="Chaudhuri R.R."/>
            <person name="La Ragione R."/>
            <person name="Hildebrand F."/>
            <person name="Pallen M.J."/>
        </authorList>
    </citation>
    <scope>NUCLEOTIDE SEQUENCE</scope>
    <source>
        <strain evidence="15">ChiBcec15-1070</strain>
    </source>
</reference>
<evidence type="ECO:0000256" key="4">
    <source>
        <dbReference type="ARBA" id="ARBA00022737"/>
    </source>
</evidence>
<dbReference type="SUPFAM" id="SSF54862">
    <property type="entry name" value="4Fe-4S ferredoxins"/>
    <property type="match status" value="2"/>
</dbReference>
<feature type="binding site" evidence="10">
    <location>
        <position position="76"/>
    </location>
    <ligand>
        <name>[4Fe-4S] cluster</name>
        <dbReference type="ChEBI" id="CHEBI:49883"/>
        <label>1</label>
    </ligand>
</feature>
<keyword evidence="12" id="KW-1133">Transmembrane helix</keyword>
<dbReference type="Pfam" id="PF00037">
    <property type="entry name" value="Fer4"/>
    <property type="match status" value="1"/>
</dbReference>
<organism evidence="15 16">
    <name type="scientific">Candidatus Rikenella faecigallinarum</name>
    <dbReference type="NCBI Taxonomy" id="2838745"/>
    <lineage>
        <taxon>Bacteria</taxon>
        <taxon>Pseudomonadati</taxon>
        <taxon>Bacteroidota</taxon>
        <taxon>Bacteroidia</taxon>
        <taxon>Bacteroidales</taxon>
        <taxon>Rikenellaceae</taxon>
        <taxon>Rikenella</taxon>
    </lineage>
</organism>
<dbReference type="PANTHER" id="PTHR43560:SF1">
    <property type="entry name" value="ION-TRANSLOCATING OXIDOREDUCTASE COMPLEX SUBUNIT B"/>
    <property type="match status" value="1"/>
</dbReference>
<dbReference type="Pfam" id="PF04060">
    <property type="entry name" value="FeS"/>
    <property type="match status" value="1"/>
</dbReference>
<keyword evidence="8 10" id="KW-0411">Iron-sulfur</keyword>
<feature type="binding site" evidence="10">
    <location>
        <position position="184"/>
    </location>
    <ligand>
        <name>[4Fe-4S] cluster</name>
        <dbReference type="ChEBI" id="CHEBI:49883"/>
        <label>2</label>
    </ligand>
</feature>
<dbReference type="PROSITE" id="PS51656">
    <property type="entry name" value="4FE4S"/>
    <property type="match status" value="1"/>
</dbReference>
<feature type="binding site" evidence="10">
    <location>
        <position position="177"/>
    </location>
    <ligand>
        <name>[4Fe-4S] cluster</name>
        <dbReference type="ChEBI" id="CHEBI:49883"/>
        <label>3</label>
    </ligand>
</feature>
<keyword evidence="5 10" id="KW-1278">Translocase</keyword>
<keyword evidence="7 10" id="KW-0408">Iron</keyword>
<dbReference type="NCBIfam" id="NF005504">
    <property type="entry name" value="PRK07118.1-3"/>
    <property type="match status" value="1"/>
</dbReference>
<evidence type="ECO:0000256" key="5">
    <source>
        <dbReference type="ARBA" id="ARBA00022967"/>
    </source>
</evidence>
<feature type="binding site" evidence="10">
    <location>
        <position position="53"/>
    </location>
    <ligand>
        <name>[4Fe-4S] cluster</name>
        <dbReference type="ChEBI" id="CHEBI:49883"/>
        <label>1</label>
    </ligand>
</feature>
<protein>
    <recommendedName>
        <fullName evidence="10">Ion-translocating oxidoreductase complex subunit B</fullName>
        <ecNumber evidence="10">7.-.-.-</ecNumber>
    </recommendedName>
    <alternativeName>
        <fullName evidence="10">Rnf electron transport complex subunit B</fullName>
    </alternativeName>
</protein>
<evidence type="ECO:0000313" key="15">
    <source>
        <dbReference type="EMBL" id="HIW09905.1"/>
    </source>
</evidence>
<evidence type="ECO:0000256" key="1">
    <source>
        <dbReference type="ARBA" id="ARBA00022448"/>
    </source>
</evidence>
<keyword evidence="2 10" id="KW-0004">4Fe-4S</keyword>
<dbReference type="GO" id="GO:0005886">
    <property type="term" value="C:plasma membrane"/>
    <property type="evidence" value="ECO:0007669"/>
    <property type="project" value="UniProtKB-SubCell"/>
</dbReference>
<evidence type="ECO:0000256" key="3">
    <source>
        <dbReference type="ARBA" id="ARBA00022723"/>
    </source>
</evidence>
<proteinExistence type="inferred from homology"/>
<dbReference type="EMBL" id="DXHL01000002">
    <property type="protein sequence ID" value="HIW09905.1"/>
    <property type="molecule type" value="Genomic_DNA"/>
</dbReference>
<evidence type="ECO:0000259" key="13">
    <source>
        <dbReference type="PROSITE" id="PS51379"/>
    </source>
</evidence>
<feature type="binding site" evidence="10">
    <location>
        <position position="50"/>
    </location>
    <ligand>
        <name>[4Fe-4S] cluster</name>
        <dbReference type="ChEBI" id="CHEBI:49883"/>
        <label>1</label>
    </ligand>
</feature>
<feature type="domain" description="4Fe-4S ferredoxin-type" evidence="13">
    <location>
        <begin position="130"/>
        <end position="163"/>
    </location>
</feature>
<dbReference type="PROSITE" id="PS51379">
    <property type="entry name" value="4FE4S_FER_2"/>
    <property type="match status" value="4"/>
</dbReference>
<feature type="binding site" evidence="10">
    <location>
        <position position="139"/>
    </location>
    <ligand>
        <name>[4Fe-4S] cluster</name>
        <dbReference type="ChEBI" id="CHEBI:49883"/>
        <label>2</label>
    </ligand>
</feature>
<feature type="domain" description="4Fe-4S" evidence="14">
    <location>
        <begin position="33"/>
        <end position="93"/>
    </location>
</feature>
<dbReference type="GO" id="GO:0022900">
    <property type="term" value="P:electron transport chain"/>
    <property type="evidence" value="ECO:0007669"/>
    <property type="project" value="UniProtKB-UniRule"/>
</dbReference>
<comment type="caution">
    <text evidence="15">The sequence shown here is derived from an EMBL/GenBank/DDBJ whole genome shotgun (WGS) entry which is preliminary data.</text>
</comment>
<feature type="compositionally biased region" description="Low complexity" evidence="11">
    <location>
        <begin position="298"/>
        <end position="313"/>
    </location>
</feature>
<comment type="subcellular location">
    <subcellularLocation>
        <location evidence="10">Cell membrane</location>
    </subcellularLocation>
</comment>
<feature type="domain" description="4Fe-4S ferredoxin-type" evidence="13">
    <location>
        <begin position="244"/>
        <end position="271"/>
    </location>
</feature>
<feature type="region of interest" description="Hydrophobic" evidence="10">
    <location>
        <begin position="1"/>
        <end position="27"/>
    </location>
</feature>
<feature type="binding site" evidence="10">
    <location>
        <position position="180"/>
    </location>
    <ligand>
        <name>[4Fe-4S] cluster</name>
        <dbReference type="ChEBI" id="CHEBI:49883"/>
        <label>3</label>
    </ligand>
</feature>
<dbReference type="PROSITE" id="PS00198">
    <property type="entry name" value="4FE4S_FER_1"/>
    <property type="match status" value="2"/>
</dbReference>